<gene>
    <name evidence="2" type="ORF">S01H4_62574</name>
</gene>
<name>X1EEL9_9ZZZZ</name>
<organism evidence="2">
    <name type="scientific">marine sediment metagenome</name>
    <dbReference type="NCBI Taxonomy" id="412755"/>
    <lineage>
        <taxon>unclassified sequences</taxon>
        <taxon>metagenomes</taxon>
        <taxon>ecological metagenomes</taxon>
    </lineage>
</organism>
<dbReference type="Pfam" id="PF08903">
    <property type="entry name" value="DUF1846"/>
    <property type="match status" value="1"/>
</dbReference>
<dbReference type="Gene3D" id="3.10.630.10">
    <property type="entry name" value="dip2346 domain like"/>
    <property type="match status" value="1"/>
</dbReference>
<protein>
    <recommendedName>
        <fullName evidence="1">DUF1846 domain-containing protein</fullName>
    </recommendedName>
</protein>
<dbReference type="EMBL" id="BART01037381">
    <property type="protein sequence ID" value="GAH07118.1"/>
    <property type="molecule type" value="Genomic_DNA"/>
</dbReference>
<comment type="caution">
    <text evidence="2">The sequence shown here is derived from an EMBL/GenBank/DDBJ whole genome shotgun (WGS) entry which is preliminary data.</text>
</comment>
<sequence>MAITPEKSSKIGFDNEAYIKAQTASILERVDRYQEKLYIEFGGKIMYDYHASRVLPGFDPNVKMRLLQELKDKTDIILCVHAGDIERKNPRRFILPVNHQ</sequence>
<dbReference type="AlphaFoldDB" id="X1EEL9"/>
<accession>X1EEL9</accession>
<proteinExistence type="predicted"/>
<dbReference type="InterPro" id="IPR048496">
    <property type="entry name" value="DUF1846_N"/>
</dbReference>
<evidence type="ECO:0000259" key="1">
    <source>
        <dbReference type="Pfam" id="PF08903"/>
    </source>
</evidence>
<evidence type="ECO:0000313" key="2">
    <source>
        <dbReference type="EMBL" id="GAH07118.1"/>
    </source>
</evidence>
<feature type="domain" description="DUF1846" evidence="1">
    <location>
        <begin position="11"/>
        <end position="91"/>
    </location>
</feature>
<reference evidence="2" key="1">
    <citation type="journal article" date="2014" name="Front. Microbiol.">
        <title>High frequency of phylogenetically diverse reductive dehalogenase-homologous genes in deep subseafloor sedimentary metagenomes.</title>
        <authorList>
            <person name="Kawai M."/>
            <person name="Futagami T."/>
            <person name="Toyoda A."/>
            <person name="Takaki Y."/>
            <person name="Nishi S."/>
            <person name="Hori S."/>
            <person name="Arai W."/>
            <person name="Tsubouchi T."/>
            <person name="Morono Y."/>
            <person name="Uchiyama I."/>
            <person name="Ito T."/>
            <person name="Fujiyama A."/>
            <person name="Inagaki F."/>
            <person name="Takami H."/>
        </authorList>
    </citation>
    <scope>NUCLEOTIDE SEQUENCE</scope>
    <source>
        <strain evidence="2">Expedition CK06-06</strain>
    </source>
</reference>